<evidence type="ECO:0000313" key="2">
    <source>
        <dbReference type="Proteomes" id="UP000192074"/>
    </source>
</evidence>
<reference evidence="1 2" key="1">
    <citation type="submission" date="2016-01" db="EMBL/GenBank/DDBJ databases">
        <authorList>
            <person name="Regsiter A."/>
            <person name="william w."/>
        </authorList>
    </citation>
    <scope>NUCLEOTIDE SEQUENCE [LARGE SCALE GENOMIC DNA]</scope>
    <source>
        <strain evidence="1 2">B6</strain>
    </source>
</reference>
<dbReference type="AlphaFoldDB" id="A0A822UVP2"/>
<name>A0A822UVP2_AGRTU</name>
<comment type="caution">
    <text evidence="1">The sequence shown here is derived from an EMBL/GenBank/DDBJ whole genome shotgun (WGS) entry which is preliminary data.</text>
</comment>
<dbReference type="EMBL" id="FCNL01000009">
    <property type="protein sequence ID" value="CVI14970.1"/>
    <property type="molecule type" value="Genomic_DNA"/>
</dbReference>
<accession>A0A822UVP2</accession>
<dbReference type="RefSeq" id="WP_233282996.1">
    <property type="nucleotide sequence ID" value="NZ_LMVK01000014.1"/>
</dbReference>
<protein>
    <submittedName>
        <fullName evidence="1">Uncharacterized protein</fullName>
    </submittedName>
</protein>
<gene>
    <name evidence="1" type="ORF">AGR4A_Cc170173</name>
</gene>
<sequence>MAVSGWDRPEKAAKKLQKTAFFLEKVLRVDFRAVDDLIKGATCSAAFILFAEYGGPICRTAVPGSYVFRPAR</sequence>
<dbReference type="Proteomes" id="UP000192074">
    <property type="component" value="Unassembled WGS sequence"/>
</dbReference>
<organism evidence="1 2">
    <name type="scientific">Agrobacterium tumefaciens str. B6</name>
    <dbReference type="NCBI Taxonomy" id="1183423"/>
    <lineage>
        <taxon>Bacteria</taxon>
        <taxon>Pseudomonadati</taxon>
        <taxon>Pseudomonadota</taxon>
        <taxon>Alphaproteobacteria</taxon>
        <taxon>Hyphomicrobiales</taxon>
        <taxon>Rhizobiaceae</taxon>
        <taxon>Rhizobium/Agrobacterium group</taxon>
        <taxon>Agrobacterium</taxon>
        <taxon>Agrobacterium tumefaciens complex</taxon>
    </lineage>
</organism>
<evidence type="ECO:0000313" key="1">
    <source>
        <dbReference type="EMBL" id="CVI14970.1"/>
    </source>
</evidence>
<proteinExistence type="predicted"/>